<keyword evidence="3" id="KW-1185">Reference proteome</keyword>
<gene>
    <name evidence="2" type="ORF">TWF718_009215</name>
</gene>
<feature type="compositionally biased region" description="Pro residues" evidence="1">
    <location>
        <begin position="159"/>
        <end position="175"/>
    </location>
</feature>
<feature type="compositionally biased region" description="Basic residues" evidence="1">
    <location>
        <begin position="114"/>
        <end position="125"/>
    </location>
</feature>
<dbReference type="Gene3D" id="2.100.10.30">
    <property type="entry name" value="Jacalin-like lectin domain"/>
    <property type="match status" value="1"/>
</dbReference>
<dbReference type="Proteomes" id="UP001313282">
    <property type="component" value="Unassembled WGS sequence"/>
</dbReference>
<feature type="compositionally biased region" description="Low complexity" evidence="1">
    <location>
        <begin position="102"/>
        <end position="111"/>
    </location>
</feature>
<dbReference type="InterPro" id="IPR036404">
    <property type="entry name" value="Jacalin-like_lectin_dom_sf"/>
</dbReference>
<name>A0AAN8MP53_9PEZI</name>
<dbReference type="EMBL" id="JAVHNR010000006">
    <property type="protein sequence ID" value="KAK6339825.1"/>
    <property type="molecule type" value="Genomic_DNA"/>
</dbReference>
<comment type="caution">
    <text evidence="2">The sequence shown here is derived from an EMBL/GenBank/DDBJ whole genome shotgun (WGS) entry which is preliminary data.</text>
</comment>
<sequence length="958" mass="105031">MSLLLAPYNTAMRLGQGFNSFTQQICIDDAVIIDPGRPENAITNDGLTMRELRALMNVSNKNMPFIKDKPSPMDMDPRITVPPDYSSEEESELGSDSDSDNGSDTGSAGDSSPKKPRVTKPKITKPKIPDFTGDGDGESNSKKNKNKKLTDGDDDNKPPGSPVPGSPVPGSPVPGSPVARSPVPGSPVPGSPVPGSPVPGSPVARSPVPGSPVPGSPVPGSGDESPVDAKKLRQQLEARKAALEKEKKAAAAKDSEEEPSRKKHRERAEKDEKKRFRRAQRRAREAATIKPYTKKEMEEWSQRKSKPDESLLEKAKREKKAYSYSPGSARGPSQIVTYKSQFIEKLSDITDDMNISGALSIKYGTIGGSGRGAFIDSDKVKDSDLNFYISVKVVNQTINMKDALIYQPLNTVTASDFNKVFGDSFISGFIEGGEFNAVVSMKVLNKEKMTKIKAQAKIALTVGAAEIGAEAAVNIAKENISNHTETTIMVSWSGGGFIKPIDEPWNISSLMDAAARFPDLCAITPQRTYAILTKYESLRSFVKLKPKAYTKMQYENAQIYTNILMETYMDYKSIIKNITSMIFDVENSIKKFAKPAKVEEDTESGSGSSGSSKKKKPDRVKSVYDRSKFESSIVGLDDARRAARFQMVLLVNEVDDVTGDPTLATKIEREEPFQSPIVFRSRLPKLVANVVEGDPFGGETGGIIPIVTSYPPLCPTESELMDEERLELKKIVDAQPDIAACFSLSAPVGSTTEAETFNNLDFLKWSFLLSSVRVYIGKSAVVCIEATYTNGLKVSYGNHAANSSLQSLSGLGKSERIIACSIETGEPVNKPSVDPEEGGSMAPPHDFQRITALRLYTNRGRTVVAQAEGWKEAARDRKGKRGGVEYEKLTLKHYDPPFEKGFIKGFWGRQDDSITDDERNGIWRLGFIWGNEQEPPKPQTKRKDPKEKDPKEKDEDKE</sequence>
<feature type="compositionally biased region" description="Acidic residues" evidence="1">
    <location>
        <begin position="86"/>
        <end position="101"/>
    </location>
</feature>
<feature type="compositionally biased region" description="Basic and acidic residues" evidence="1">
    <location>
        <begin position="66"/>
        <end position="77"/>
    </location>
</feature>
<dbReference type="AlphaFoldDB" id="A0AAN8MP53"/>
<evidence type="ECO:0000256" key="1">
    <source>
        <dbReference type="SAM" id="MobiDB-lite"/>
    </source>
</evidence>
<dbReference type="SUPFAM" id="SSF51101">
    <property type="entry name" value="Mannose-binding lectins"/>
    <property type="match status" value="1"/>
</dbReference>
<feature type="region of interest" description="Disordered" evidence="1">
    <location>
        <begin position="926"/>
        <end position="958"/>
    </location>
</feature>
<evidence type="ECO:0000313" key="2">
    <source>
        <dbReference type="EMBL" id="KAK6339825.1"/>
    </source>
</evidence>
<feature type="compositionally biased region" description="Basic and acidic residues" evidence="1">
    <location>
        <begin position="148"/>
        <end position="157"/>
    </location>
</feature>
<feature type="region of interest" description="Disordered" evidence="1">
    <location>
        <begin position="596"/>
        <end position="619"/>
    </location>
</feature>
<accession>A0AAN8MP53</accession>
<evidence type="ECO:0000313" key="3">
    <source>
        <dbReference type="Proteomes" id="UP001313282"/>
    </source>
</evidence>
<proteinExistence type="predicted"/>
<feature type="compositionally biased region" description="Basic and acidic residues" evidence="1">
    <location>
        <begin position="941"/>
        <end position="958"/>
    </location>
</feature>
<organism evidence="2 3">
    <name type="scientific">Orbilia javanica</name>
    <dbReference type="NCBI Taxonomy" id="47235"/>
    <lineage>
        <taxon>Eukaryota</taxon>
        <taxon>Fungi</taxon>
        <taxon>Dikarya</taxon>
        <taxon>Ascomycota</taxon>
        <taxon>Pezizomycotina</taxon>
        <taxon>Orbiliomycetes</taxon>
        <taxon>Orbiliales</taxon>
        <taxon>Orbiliaceae</taxon>
        <taxon>Orbilia</taxon>
    </lineage>
</organism>
<reference evidence="2 3" key="1">
    <citation type="submission" date="2019-10" db="EMBL/GenBank/DDBJ databases">
        <authorList>
            <person name="Palmer J.M."/>
        </authorList>
    </citation>
    <scope>NUCLEOTIDE SEQUENCE [LARGE SCALE GENOMIC DNA]</scope>
    <source>
        <strain evidence="2 3">TWF718</strain>
    </source>
</reference>
<feature type="region of interest" description="Disordered" evidence="1">
    <location>
        <begin position="62"/>
        <end position="327"/>
    </location>
</feature>
<protein>
    <submittedName>
        <fullName evidence="2">Uncharacterized protein</fullName>
    </submittedName>
</protein>
<feature type="compositionally biased region" description="Basic and acidic residues" evidence="1">
    <location>
        <begin position="282"/>
        <end position="316"/>
    </location>
</feature>
<feature type="compositionally biased region" description="Pro residues" evidence="1">
    <location>
        <begin position="184"/>
        <end position="200"/>
    </location>
</feature>
<feature type="compositionally biased region" description="Basic and acidic residues" evidence="1">
    <location>
        <begin position="227"/>
        <end position="274"/>
    </location>
</feature>